<dbReference type="Gramene" id="EME27132">
    <property type="protein sequence ID" value="EME27132"/>
    <property type="gene ID" value="Gasu_52350"/>
</dbReference>
<evidence type="ECO:0000313" key="2">
    <source>
        <dbReference type="Proteomes" id="UP000030680"/>
    </source>
</evidence>
<keyword evidence="2" id="KW-1185">Reference proteome</keyword>
<proteinExistence type="predicted"/>
<dbReference type="RefSeq" id="XP_005703652.1">
    <property type="nucleotide sequence ID" value="XM_005703595.1"/>
</dbReference>
<reference evidence="2" key="1">
    <citation type="journal article" date="2013" name="Science">
        <title>Gene transfer from bacteria and archaea facilitated evolution of an extremophilic eukaryote.</title>
        <authorList>
            <person name="Schonknecht G."/>
            <person name="Chen W.H."/>
            <person name="Ternes C.M."/>
            <person name="Barbier G.G."/>
            <person name="Shrestha R.P."/>
            <person name="Stanke M."/>
            <person name="Brautigam A."/>
            <person name="Baker B.J."/>
            <person name="Banfield J.F."/>
            <person name="Garavito R.M."/>
            <person name="Carr K."/>
            <person name="Wilkerson C."/>
            <person name="Rensing S.A."/>
            <person name="Gagneul D."/>
            <person name="Dickenson N.E."/>
            <person name="Oesterhelt C."/>
            <person name="Lercher M.J."/>
            <person name="Weber A.P."/>
        </authorList>
    </citation>
    <scope>NUCLEOTIDE SEQUENCE [LARGE SCALE GENOMIC DNA]</scope>
    <source>
        <strain evidence="2">074W</strain>
    </source>
</reference>
<protein>
    <submittedName>
        <fullName evidence="1">Uncharacterized protein</fullName>
    </submittedName>
</protein>
<dbReference type="Proteomes" id="UP000030680">
    <property type="component" value="Unassembled WGS sequence"/>
</dbReference>
<sequence length="93" mass="10577">MKRPLEEKDDAIQCSCGIKRLSLGLQHCLSKDDALKLEGEQSFSRQEKYDDNADSTLVSSKSSFGGSYYSCINSLLKKLHFERLQRKQELSKS</sequence>
<evidence type="ECO:0000313" key="1">
    <source>
        <dbReference type="EMBL" id="EME27132.1"/>
    </source>
</evidence>
<dbReference type="AlphaFoldDB" id="M2XB47"/>
<gene>
    <name evidence="1" type="ORF">Gasu_52350</name>
</gene>
<dbReference type="KEGG" id="gsl:Gasu_52350"/>
<dbReference type="EMBL" id="KB454536">
    <property type="protein sequence ID" value="EME27132.1"/>
    <property type="molecule type" value="Genomic_DNA"/>
</dbReference>
<organism evidence="1 2">
    <name type="scientific">Galdieria sulphuraria</name>
    <name type="common">Red alga</name>
    <dbReference type="NCBI Taxonomy" id="130081"/>
    <lineage>
        <taxon>Eukaryota</taxon>
        <taxon>Rhodophyta</taxon>
        <taxon>Bangiophyceae</taxon>
        <taxon>Galdieriales</taxon>
        <taxon>Galdieriaceae</taxon>
        <taxon>Galdieria</taxon>
    </lineage>
</organism>
<accession>M2XB47</accession>
<dbReference type="GeneID" id="17086063"/>
<name>M2XB47_GALSU</name>